<dbReference type="EMBL" id="LR215974">
    <property type="protein sequence ID" value="VFB02825.1"/>
    <property type="molecule type" value="Genomic_DNA"/>
</dbReference>
<feature type="domain" description="Secretion system C-terminal sorting" evidence="3">
    <location>
        <begin position="247"/>
        <end position="312"/>
    </location>
</feature>
<dbReference type="GO" id="GO:0004553">
    <property type="term" value="F:hydrolase activity, hydrolyzing O-glycosyl compounds"/>
    <property type="evidence" value="ECO:0007669"/>
    <property type="project" value="UniProtKB-ARBA"/>
</dbReference>
<evidence type="ECO:0000313" key="4">
    <source>
        <dbReference type="EMBL" id="VFB02825.1"/>
    </source>
</evidence>
<evidence type="ECO:0000256" key="2">
    <source>
        <dbReference type="SAM" id="SignalP"/>
    </source>
</evidence>
<sequence length="314" mass="34110">MKRFLFSAFLAISQFAFSQQLISFEASEGYTLGNIYNQQGWITTSNGATPPVYISNQVVTNELSTGGTNSLKLVKETAFGNQSSPVMGGFLTLPTAPSATNFTLSFDVRITDQSADSSDFLFRGVTVGTTSTIAYYITFRFNGAISVANIVPPATTPTVVATTATWVPNTWYRVKIVGTATNLLYYINNTLVYTATQLSTTPGNINRIDFVHDNYLGSAYIDRIAINNEASLSANDSMSVIKNMLSISPNPTSDILNIKTDSKINAVSVVDMTGRKVDVKLNDTQVDVRSLPAGTYLINIETKDGISTEKFIKK</sequence>
<dbReference type="Gene3D" id="2.60.120.560">
    <property type="entry name" value="Exo-inulinase, domain 1"/>
    <property type="match status" value="1"/>
</dbReference>
<dbReference type="InterPro" id="IPR026444">
    <property type="entry name" value="Secre_tail"/>
</dbReference>
<dbReference type="SUPFAM" id="SSF49899">
    <property type="entry name" value="Concanavalin A-like lectins/glucanases"/>
    <property type="match status" value="1"/>
</dbReference>
<accession>A0A4U8WD64</accession>
<evidence type="ECO:0000256" key="1">
    <source>
        <dbReference type="ARBA" id="ARBA00022729"/>
    </source>
</evidence>
<dbReference type="GO" id="GO:0005975">
    <property type="term" value="P:carbohydrate metabolic process"/>
    <property type="evidence" value="ECO:0007669"/>
    <property type="project" value="UniProtKB-ARBA"/>
</dbReference>
<gene>
    <name evidence="4" type="ORF">NCTC12078_00806</name>
</gene>
<protein>
    <submittedName>
        <fullName evidence="4">Por secretion system C-terminal sorting domain</fullName>
    </submittedName>
</protein>
<dbReference type="InterPro" id="IPR013320">
    <property type="entry name" value="ConA-like_dom_sf"/>
</dbReference>
<proteinExistence type="predicted"/>
<reference evidence="4 5" key="1">
    <citation type="submission" date="2019-02" db="EMBL/GenBank/DDBJ databases">
        <authorList>
            <consortium name="Pathogen Informatics"/>
        </authorList>
    </citation>
    <scope>NUCLEOTIDE SEQUENCE [LARGE SCALE GENOMIC DNA]</scope>
    <source>
        <strain evidence="4 5">3012STDY6944375</strain>
    </source>
</reference>
<dbReference type="Pfam" id="PF18962">
    <property type="entry name" value="Por_Secre_tail"/>
    <property type="match status" value="1"/>
</dbReference>
<dbReference type="AlphaFoldDB" id="A0A4U8WD64"/>
<name>A0A4U8WD64_9FLAO</name>
<feature type="chain" id="PRO_5020755989" evidence="2">
    <location>
        <begin position="19"/>
        <end position="314"/>
    </location>
</feature>
<feature type="signal peptide" evidence="2">
    <location>
        <begin position="1"/>
        <end position="18"/>
    </location>
</feature>
<keyword evidence="1 2" id="KW-0732">Signal</keyword>
<dbReference type="KEGG" id="ctai:NCTC12078_00806"/>
<evidence type="ECO:0000313" key="5">
    <source>
        <dbReference type="Proteomes" id="UP000290013"/>
    </source>
</evidence>
<dbReference type="RefSeq" id="WP_130913572.1">
    <property type="nucleotide sequence ID" value="NZ_LR215974.1"/>
</dbReference>
<evidence type="ECO:0000259" key="3">
    <source>
        <dbReference type="Pfam" id="PF18962"/>
    </source>
</evidence>
<dbReference type="NCBIfam" id="TIGR04183">
    <property type="entry name" value="Por_Secre_tail"/>
    <property type="match status" value="1"/>
</dbReference>
<dbReference type="Proteomes" id="UP000290013">
    <property type="component" value="Chromosome"/>
</dbReference>
<organism evidence="4 5">
    <name type="scientific">Chryseobacterium taihuense</name>
    <dbReference type="NCBI Taxonomy" id="1141221"/>
    <lineage>
        <taxon>Bacteria</taxon>
        <taxon>Pseudomonadati</taxon>
        <taxon>Bacteroidota</taxon>
        <taxon>Flavobacteriia</taxon>
        <taxon>Flavobacteriales</taxon>
        <taxon>Weeksellaceae</taxon>
        <taxon>Chryseobacterium group</taxon>
        <taxon>Chryseobacterium</taxon>
    </lineage>
</organism>